<dbReference type="Proteomes" id="UP001589890">
    <property type="component" value="Unassembled WGS sequence"/>
</dbReference>
<gene>
    <name evidence="3" type="ORF">ACFFGN_35375</name>
</gene>
<dbReference type="InterPro" id="IPR002539">
    <property type="entry name" value="MaoC-like_dom"/>
</dbReference>
<dbReference type="Gene3D" id="3.10.129.10">
    <property type="entry name" value="Hotdog Thioesterase"/>
    <property type="match status" value="1"/>
</dbReference>
<dbReference type="EMBL" id="JBHLTC010000053">
    <property type="protein sequence ID" value="MFC0629400.1"/>
    <property type="molecule type" value="Genomic_DNA"/>
</dbReference>
<comment type="caution">
    <text evidence="3">The sequence shown here is derived from an EMBL/GenBank/DDBJ whole genome shotgun (WGS) entry which is preliminary data.</text>
</comment>
<reference evidence="3 4" key="1">
    <citation type="submission" date="2024-09" db="EMBL/GenBank/DDBJ databases">
        <authorList>
            <person name="Sun Q."/>
            <person name="Mori K."/>
        </authorList>
    </citation>
    <scope>NUCLEOTIDE SEQUENCE [LARGE SCALE GENOMIC DNA]</scope>
    <source>
        <strain evidence="3 4">CGMCC 1.15906</strain>
    </source>
</reference>
<dbReference type="RefSeq" id="WP_380057411.1">
    <property type="nucleotide sequence ID" value="NZ_JBHLTC010000053.1"/>
</dbReference>
<organism evidence="3 4">
    <name type="scientific">Kribbella deserti</name>
    <dbReference type="NCBI Taxonomy" id="1926257"/>
    <lineage>
        <taxon>Bacteria</taxon>
        <taxon>Bacillati</taxon>
        <taxon>Actinomycetota</taxon>
        <taxon>Actinomycetes</taxon>
        <taxon>Propionibacteriales</taxon>
        <taxon>Kribbellaceae</taxon>
        <taxon>Kribbella</taxon>
    </lineage>
</organism>
<evidence type="ECO:0000259" key="2">
    <source>
        <dbReference type="Pfam" id="PF01575"/>
    </source>
</evidence>
<evidence type="ECO:0000313" key="4">
    <source>
        <dbReference type="Proteomes" id="UP001589890"/>
    </source>
</evidence>
<feature type="domain" description="MaoC-like" evidence="2">
    <location>
        <begin position="28"/>
        <end position="111"/>
    </location>
</feature>
<name>A0ABV6QXN6_9ACTN</name>
<accession>A0ABV6QXN6</accession>
<comment type="similarity">
    <text evidence="1">Belongs to the enoyl-CoA hydratase/isomerase family.</text>
</comment>
<proteinExistence type="inferred from homology"/>
<protein>
    <submittedName>
        <fullName evidence="3">MaoC/PaaZ C-terminal domain-containing protein</fullName>
    </submittedName>
</protein>
<dbReference type="InterPro" id="IPR029069">
    <property type="entry name" value="HotDog_dom_sf"/>
</dbReference>
<dbReference type="Pfam" id="PF01575">
    <property type="entry name" value="MaoC_dehydratas"/>
    <property type="match status" value="1"/>
</dbReference>
<evidence type="ECO:0000256" key="1">
    <source>
        <dbReference type="ARBA" id="ARBA00005254"/>
    </source>
</evidence>
<sequence>MGGGIAAKRRWSAPVPQSLADLRIGDSITSAPRTVSLDDIAHSADFTGDTFYAHIGPDAAAKNPLSGGIVAHGYLVVSLAAGLFVDPDPGPVPANYGIDRLRFLTPVKAGDPSPSP</sequence>
<dbReference type="SUPFAM" id="SSF54637">
    <property type="entry name" value="Thioesterase/thiol ester dehydrase-isomerase"/>
    <property type="match status" value="1"/>
</dbReference>
<evidence type="ECO:0000313" key="3">
    <source>
        <dbReference type="EMBL" id="MFC0629400.1"/>
    </source>
</evidence>
<keyword evidence="4" id="KW-1185">Reference proteome</keyword>